<dbReference type="EMBL" id="LAZR01000639">
    <property type="protein sequence ID" value="KKN61984.1"/>
    <property type="molecule type" value="Genomic_DNA"/>
</dbReference>
<dbReference type="AlphaFoldDB" id="A0A0F9S4J2"/>
<evidence type="ECO:0000313" key="1">
    <source>
        <dbReference type="EMBL" id="KKN61984.1"/>
    </source>
</evidence>
<accession>A0A0F9S4J2</accession>
<organism evidence="1">
    <name type="scientific">marine sediment metagenome</name>
    <dbReference type="NCBI Taxonomy" id="412755"/>
    <lineage>
        <taxon>unclassified sequences</taxon>
        <taxon>metagenomes</taxon>
        <taxon>ecological metagenomes</taxon>
    </lineage>
</organism>
<name>A0A0F9S4J2_9ZZZZ</name>
<protein>
    <submittedName>
        <fullName evidence="1">Uncharacterized protein</fullName>
    </submittedName>
</protein>
<comment type="caution">
    <text evidence="1">The sequence shown here is derived from an EMBL/GenBank/DDBJ whole genome shotgun (WGS) entry which is preliminary data.</text>
</comment>
<reference evidence="1" key="1">
    <citation type="journal article" date="2015" name="Nature">
        <title>Complex archaea that bridge the gap between prokaryotes and eukaryotes.</title>
        <authorList>
            <person name="Spang A."/>
            <person name="Saw J.H."/>
            <person name="Jorgensen S.L."/>
            <person name="Zaremba-Niedzwiedzka K."/>
            <person name="Martijn J."/>
            <person name="Lind A.E."/>
            <person name="van Eijk R."/>
            <person name="Schleper C."/>
            <person name="Guy L."/>
            <person name="Ettema T.J."/>
        </authorList>
    </citation>
    <scope>NUCLEOTIDE SEQUENCE</scope>
</reference>
<gene>
    <name evidence="1" type="ORF">LCGC14_0516620</name>
</gene>
<sequence length="95" mass="11020">MRDYFAEIYGNKELFFDVETVEDETLCEWCSRHTEFYNEACRLVNDCAVRGHFFDPREIAKLKNYHLEKAQMISAVLVGRANRRAKGTGAEAPVQ</sequence>
<proteinExistence type="predicted"/>